<evidence type="ECO:0000313" key="1">
    <source>
        <dbReference type="EMBL" id="PQV64368.1"/>
    </source>
</evidence>
<dbReference type="EMBL" id="NIGF01000005">
    <property type="protein sequence ID" value="PQV64368.1"/>
    <property type="molecule type" value="Genomic_DNA"/>
</dbReference>
<reference evidence="1 2" key="1">
    <citation type="journal article" date="2018" name="Syst. Appl. Microbiol.">
        <title>Abditibacterium utsteinense sp. nov., the first cultivated member of candidate phylum FBP, isolated from ice-free Antarctic soil samples.</title>
        <authorList>
            <person name="Tahon G."/>
            <person name="Tytgat B."/>
            <person name="Lebbe L."/>
            <person name="Carlier A."/>
            <person name="Willems A."/>
        </authorList>
    </citation>
    <scope>NUCLEOTIDE SEQUENCE [LARGE SCALE GENOMIC DNA]</scope>
    <source>
        <strain evidence="1 2">LMG 29911</strain>
    </source>
</reference>
<dbReference type="AlphaFoldDB" id="A0A2S8SUA6"/>
<dbReference type="InParanoid" id="A0A2S8SUA6"/>
<accession>A0A2S8SUA6</accession>
<name>A0A2S8SUA6_9BACT</name>
<organism evidence="1 2">
    <name type="scientific">Abditibacterium utsteinense</name>
    <dbReference type="NCBI Taxonomy" id="1960156"/>
    <lineage>
        <taxon>Bacteria</taxon>
        <taxon>Pseudomonadati</taxon>
        <taxon>Abditibacteriota</taxon>
        <taxon>Abditibacteriia</taxon>
        <taxon>Abditibacteriales</taxon>
        <taxon>Abditibacteriaceae</taxon>
        <taxon>Abditibacterium</taxon>
    </lineage>
</organism>
<gene>
    <name evidence="1" type="ORF">B1R32_10549</name>
</gene>
<keyword evidence="2" id="KW-1185">Reference proteome</keyword>
<sequence length="143" mass="15968">MKLHKIKRKTTLKLIKSILFLFGSIITAAIAFPILAYQLEQPHQREIQTKVLNGNFTKVQLQNGKILFVTDHPRLITTAGNQFFDKPVLLSIGSQFKASDPHWGAAYTITRIDLDGVVIHFDASGDVPSAVRRSSGNVKLAWK</sequence>
<protein>
    <submittedName>
        <fullName evidence="1">Uncharacterized protein</fullName>
    </submittedName>
</protein>
<comment type="caution">
    <text evidence="1">The sequence shown here is derived from an EMBL/GenBank/DDBJ whole genome shotgun (WGS) entry which is preliminary data.</text>
</comment>
<proteinExistence type="predicted"/>
<dbReference type="Proteomes" id="UP000237684">
    <property type="component" value="Unassembled WGS sequence"/>
</dbReference>
<evidence type="ECO:0000313" key="2">
    <source>
        <dbReference type="Proteomes" id="UP000237684"/>
    </source>
</evidence>